<feature type="signal peptide" evidence="2">
    <location>
        <begin position="1"/>
        <end position="21"/>
    </location>
</feature>
<feature type="compositionally biased region" description="Basic and acidic residues" evidence="1">
    <location>
        <begin position="71"/>
        <end position="89"/>
    </location>
</feature>
<dbReference type="EMBL" id="VCHX02000170">
    <property type="protein sequence ID" value="TPQ18777.1"/>
    <property type="molecule type" value="Genomic_DNA"/>
</dbReference>
<dbReference type="AlphaFoldDB" id="A0A505D7F4"/>
<dbReference type="PROSITE" id="PS51257">
    <property type="entry name" value="PROKAR_LIPOPROTEIN"/>
    <property type="match status" value="1"/>
</dbReference>
<comment type="caution">
    <text evidence="3">The sequence shown here is derived from an EMBL/GenBank/DDBJ whole genome shotgun (WGS) entry which is preliminary data.</text>
</comment>
<reference evidence="3 4" key="1">
    <citation type="submission" date="2019-06" db="EMBL/GenBank/DDBJ databases">
        <title>Streptomyces sporangiiformans sp. nov., a novel actinomycete isolated from soil in Mount Song.</title>
        <authorList>
            <person name="Han L."/>
        </authorList>
    </citation>
    <scope>NUCLEOTIDE SEQUENCE [LARGE SCALE GENOMIC DNA]</scope>
    <source>
        <strain evidence="3 4">NEAU-SSA 1</strain>
    </source>
</reference>
<protein>
    <recommendedName>
        <fullName evidence="5">Sensor domain-containing protein</fullName>
    </recommendedName>
</protein>
<accession>A0A505D7F4</accession>
<keyword evidence="4" id="KW-1185">Reference proteome</keyword>
<proteinExistence type="predicted"/>
<evidence type="ECO:0000313" key="3">
    <source>
        <dbReference type="EMBL" id="TPQ18777.1"/>
    </source>
</evidence>
<organism evidence="3 4">
    <name type="scientific">Streptomyces sporangiiformans</name>
    <dbReference type="NCBI Taxonomy" id="2315329"/>
    <lineage>
        <taxon>Bacteria</taxon>
        <taxon>Bacillati</taxon>
        <taxon>Actinomycetota</taxon>
        <taxon>Actinomycetes</taxon>
        <taxon>Kitasatosporales</taxon>
        <taxon>Streptomycetaceae</taxon>
        <taxon>Streptomyces</taxon>
    </lineage>
</organism>
<evidence type="ECO:0008006" key="5">
    <source>
        <dbReference type="Google" id="ProtNLM"/>
    </source>
</evidence>
<name>A0A505D7F4_9ACTN</name>
<sequence length="275" mass="28552">MSRIMAVASAVVALGFTVACGGGGGAGGGGGEDDSDAEKKPSKGATRAADDAKEPAEEPTGESTEETAQNPERDPEQERDQGRDQDEPLTKAQLKKAALATGDVKGFQVAEMPAADIVKDSVPASPAACQSIADMFLYTTNPASEASVGSTFAADDAQDASTTSLALLSYAKGDADKVLSELRTAAKKCTAYKHTDYQYTGVKSLADPDLGDDAVAYRLMTSIEGLKAPAAFTVVRSGTTVVSFSTMAVSDPDKVKIPSAIIEAQMEKLEELEKR</sequence>
<feature type="chain" id="PRO_5021372181" description="Sensor domain-containing protein" evidence="2">
    <location>
        <begin position="22"/>
        <end position="275"/>
    </location>
</feature>
<feature type="compositionally biased region" description="Gly residues" evidence="1">
    <location>
        <begin position="21"/>
        <end position="30"/>
    </location>
</feature>
<gene>
    <name evidence="3" type="ORF">FGD71_029445</name>
</gene>
<evidence type="ECO:0000256" key="2">
    <source>
        <dbReference type="SAM" id="SignalP"/>
    </source>
</evidence>
<keyword evidence="2" id="KW-0732">Signal</keyword>
<evidence type="ECO:0000313" key="4">
    <source>
        <dbReference type="Proteomes" id="UP000317378"/>
    </source>
</evidence>
<dbReference type="Proteomes" id="UP000317378">
    <property type="component" value="Unassembled WGS sequence"/>
</dbReference>
<feature type="region of interest" description="Disordered" evidence="1">
    <location>
        <begin position="21"/>
        <end position="92"/>
    </location>
</feature>
<dbReference type="OrthoDB" id="4216217at2"/>
<evidence type="ECO:0000256" key="1">
    <source>
        <dbReference type="SAM" id="MobiDB-lite"/>
    </source>
</evidence>